<dbReference type="AlphaFoldDB" id="A0A8S1R5A5"/>
<proteinExistence type="predicted"/>
<feature type="region of interest" description="Disordered" evidence="2">
    <location>
        <begin position="1"/>
        <end position="22"/>
    </location>
</feature>
<organism evidence="3 4">
    <name type="scientific">Paramecium sonneborni</name>
    <dbReference type="NCBI Taxonomy" id="65129"/>
    <lineage>
        <taxon>Eukaryota</taxon>
        <taxon>Sar</taxon>
        <taxon>Alveolata</taxon>
        <taxon>Ciliophora</taxon>
        <taxon>Intramacronucleata</taxon>
        <taxon>Oligohymenophorea</taxon>
        <taxon>Peniculida</taxon>
        <taxon>Parameciidae</taxon>
        <taxon>Paramecium</taxon>
    </lineage>
</organism>
<feature type="coiled-coil region" evidence="1">
    <location>
        <begin position="75"/>
        <end position="165"/>
    </location>
</feature>
<name>A0A8S1R5A5_9CILI</name>
<feature type="compositionally biased region" description="Low complexity" evidence="2">
    <location>
        <begin position="12"/>
        <end position="21"/>
    </location>
</feature>
<reference evidence="3" key="1">
    <citation type="submission" date="2021-01" db="EMBL/GenBank/DDBJ databases">
        <authorList>
            <consortium name="Genoscope - CEA"/>
            <person name="William W."/>
        </authorList>
    </citation>
    <scope>NUCLEOTIDE SEQUENCE</scope>
</reference>
<keyword evidence="4" id="KW-1185">Reference proteome</keyword>
<keyword evidence="1" id="KW-0175">Coiled coil</keyword>
<dbReference type="Proteomes" id="UP000692954">
    <property type="component" value="Unassembled WGS sequence"/>
</dbReference>
<evidence type="ECO:0000313" key="4">
    <source>
        <dbReference type="Proteomes" id="UP000692954"/>
    </source>
</evidence>
<accession>A0A8S1R5A5</accession>
<dbReference type="EMBL" id="CAJJDN010000134">
    <property type="protein sequence ID" value="CAD8121840.1"/>
    <property type="molecule type" value="Genomic_DNA"/>
</dbReference>
<comment type="caution">
    <text evidence="3">The sequence shown here is derived from an EMBL/GenBank/DDBJ whole genome shotgun (WGS) entry which is preliminary data.</text>
</comment>
<evidence type="ECO:0000256" key="2">
    <source>
        <dbReference type="SAM" id="MobiDB-lite"/>
    </source>
</evidence>
<dbReference type="OrthoDB" id="306842at2759"/>
<evidence type="ECO:0000256" key="1">
    <source>
        <dbReference type="SAM" id="Coils"/>
    </source>
</evidence>
<evidence type="ECO:0000313" key="3">
    <source>
        <dbReference type="EMBL" id="CAD8121840.1"/>
    </source>
</evidence>
<protein>
    <submittedName>
        <fullName evidence="3">Uncharacterized protein</fullName>
    </submittedName>
</protein>
<sequence length="278" mass="32422">MNKEDDKAHSPSNSSQDNNQDYTYLLQQEYYEKFKLGQNLNEQSATLSRISLEKTSEDNNNTFTYIHMINMKERLSDQILKNQILENKIDSLSKEISGALNHVKLLQKQNELQSELIKSANIKLQNKNKVIELEKTINQQLKSKISELQKLNTNYAEQMDTMSQKNEFAIFSNYKNSGLFKNSNQSYSSSQRKLNQNKIHQGLTEDSTFKDTSYSEQKSRDVIRYSQSTQQFYKSSNLLSPVQQKSPKSKDYDIENRIDFTLTEIKAIQLKIKQINKK</sequence>
<gene>
    <name evidence="3" type="ORF">PSON_ATCC_30995.1.T1340142</name>
</gene>